<feature type="region of interest" description="Disordered" evidence="1">
    <location>
        <begin position="1162"/>
        <end position="1306"/>
    </location>
</feature>
<dbReference type="Gene3D" id="3.40.50.300">
    <property type="entry name" value="P-loop containing nucleotide triphosphate hydrolases"/>
    <property type="match status" value="1"/>
</dbReference>
<accession>A0A2T3APM6</accession>
<evidence type="ECO:0000313" key="2">
    <source>
        <dbReference type="EMBL" id="PSS06959.1"/>
    </source>
</evidence>
<dbReference type="PANTHER" id="PTHR48187">
    <property type="entry name" value="LD21810P"/>
    <property type="match status" value="1"/>
</dbReference>
<feature type="compositionally biased region" description="Polar residues" evidence="1">
    <location>
        <begin position="1410"/>
        <end position="1419"/>
    </location>
</feature>
<feature type="compositionally biased region" description="Basic and acidic residues" evidence="1">
    <location>
        <begin position="1027"/>
        <end position="1042"/>
    </location>
</feature>
<dbReference type="OrthoDB" id="5086500at2759"/>
<organism evidence="2 3">
    <name type="scientific">Amorphotheca resinae ATCC 22711</name>
    <dbReference type="NCBI Taxonomy" id="857342"/>
    <lineage>
        <taxon>Eukaryota</taxon>
        <taxon>Fungi</taxon>
        <taxon>Dikarya</taxon>
        <taxon>Ascomycota</taxon>
        <taxon>Pezizomycotina</taxon>
        <taxon>Leotiomycetes</taxon>
        <taxon>Helotiales</taxon>
        <taxon>Amorphothecaceae</taxon>
        <taxon>Amorphotheca</taxon>
    </lineage>
</organism>
<feature type="region of interest" description="Disordered" evidence="1">
    <location>
        <begin position="829"/>
        <end position="962"/>
    </location>
</feature>
<feature type="compositionally biased region" description="Polar residues" evidence="1">
    <location>
        <begin position="905"/>
        <end position="922"/>
    </location>
</feature>
<dbReference type="SUPFAM" id="SSF52540">
    <property type="entry name" value="P-loop containing nucleoside triphosphate hydrolases"/>
    <property type="match status" value="1"/>
</dbReference>
<dbReference type="RefSeq" id="XP_024716615.1">
    <property type="nucleotide sequence ID" value="XM_024864016.1"/>
</dbReference>
<dbReference type="InterPro" id="IPR027417">
    <property type="entry name" value="P-loop_NTPase"/>
</dbReference>
<name>A0A2T3APM6_AMORE</name>
<feature type="region of interest" description="Disordered" evidence="1">
    <location>
        <begin position="1014"/>
        <end position="1122"/>
    </location>
</feature>
<dbReference type="PANTHER" id="PTHR48187:SF2">
    <property type="entry name" value="LD21810P"/>
    <property type="match status" value="1"/>
</dbReference>
<feature type="compositionally biased region" description="Polar residues" evidence="1">
    <location>
        <begin position="1196"/>
        <end position="1223"/>
    </location>
</feature>
<dbReference type="EMBL" id="KZ679019">
    <property type="protein sequence ID" value="PSS06959.1"/>
    <property type="molecule type" value="Genomic_DNA"/>
</dbReference>
<feature type="compositionally biased region" description="Polar residues" evidence="1">
    <location>
        <begin position="1083"/>
        <end position="1100"/>
    </location>
</feature>
<proteinExistence type="predicted"/>
<feature type="region of interest" description="Disordered" evidence="1">
    <location>
        <begin position="1344"/>
        <end position="1487"/>
    </location>
</feature>
<protein>
    <submittedName>
        <fullName evidence="2">Uncharacterized protein</fullName>
    </submittedName>
</protein>
<dbReference type="InParanoid" id="A0A2T3APM6"/>
<dbReference type="SUPFAM" id="SSF53474">
    <property type="entry name" value="alpha/beta-Hydrolases"/>
    <property type="match status" value="1"/>
</dbReference>
<feature type="compositionally biased region" description="Low complexity" evidence="1">
    <location>
        <begin position="1434"/>
        <end position="1452"/>
    </location>
</feature>
<feature type="compositionally biased region" description="Low complexity" evidence="1">
    <location>
        <begin position="1046"/>
        <end position="1055"/>
    </location>
</feature>
<reference evidence="2 3" key="1">
    <citation type="journal article" date="2018" name="New Phytol.">
        <title>Comparative genomics and transcriptomics depict ericoid mycorrhizal fungi as versatile saprotrophs and plant mutualists.</title>
        <authorList>
            <person name="Martino E."/>
            <person name="Morin E."/>
            <person name="Grelet G.A."/>
            <person name="Kuo A."/>
            <person name="Kohler A."/>
            <person name="Daghino S."/>
            <person name="Barry K.W."/>
            <person name="Cichocki N."/>
            <person name="Clum A."/>
            <person name="Dockter R.B."/>
            <person name="Hainaut M."/>
            <person name="Kuo R.C."/>
            <person name="LaButti K."/>
            <person name="Lindahl B.D."/>
            <person name="Lindquist E.A."/>
            <person name="Lipzen A."/>
            <person name="Khouja H.R."/>
            <person name="Magnuson J."/>
            <person name="Murat C."/>
            <person name="Ohm R.A."/>
            <person name="Singer S.W."/>
            <person name="Spatafora J.W."/>
            <person name="Wang M."/>
            <person name="Veneault-Fourrey C."/>
            <person name="Henrissat B."/>
            <person name="Grigoriev I.V."/>
            <person name="Martin F.M."/>
            <person name="Perotto S."/>
        </authorList>
    </citation>
    <scope>NUCLEOTIDE SEQUENCE [LARGE SCALE GENOMIC DNA]</scope>
    <source>
        <strain evidence="2 3">ATCC 22711</strain>
    </source>
</reference>
<feature type="compositionally biased region" description="Polar residues" evidence="1">
    <location>
        <begin position="829"/>
        <end position="842"/>
    </location>
</feature>
<dbReference type="InterPro" id="IPR029058">
    <property type="entry name" value="AB_hydrolase_fold"/>
</dbReference>
<sequence length="1541" mass="172561">MGSAINLDEIKRFEITEVYAHPDAKVDIVLVHGLNGDPRRTWTASNGVFWPTQLLPITLKSAQARILVYGYNADVYAFGNSRSASSEMIHHHAQTLLSNLALERKSEEVTHHPIIFVAHSLGGILVKRALEMSEQLGGKSADDLRSIFVSTYGIMFLGTPHNGADPAKWGLILQGMVNALVPKKVIDTEAQLVKTLQTNNETLQNININFLDMVNRFKICMVHEAVKTDLKGTKAFIVDKDSAAPLLPDVVYFGIEATHSGMCKFESKNSPGYLAISTTIKSWVQECIPVIQARQHFEVMTRRQEKNFQADEIRGTFGLTTAQTSKNSSPDPSSVNNSTVMVTTIDIRPESDDDQSLNTPYFIKPSGFRPNSLSVGRQTQLEDLHKMLFDRKRRKEGTSATLIQSMPGGGKTHLAREYVYAHKDDFPGGIFWVRAKSQTEFAAGYWDIARKAVLKHASKDGINTFEDPEQFMKMVKKWLKHRRDWLMVIDGIRFDSMADLQRFIPDSRDTCLIYTSTEKSASGDHHWMNPQLIKLPLLSAREAQELLLLELDRKKPFSTDDLKHSMELVQYMGLLPVVIHAVAQRLKATDEPLAKFARSYASEPRLRGLDAYIAVVDQLKLLAAHQALNLMYILSFFSQYIPVEMISLGLKALDVPVKTYNQFSGRTLNNTFRILNMFALIERNEHDSSLHSSQSSKGSREMLADNIDVIRLHSVVQGFFSDTLLADKDHKAFPTWLDRAVRVFCCSYDMASERIARKTNAGLVEDYRLYEIHGIRLREHITRHEKKIPMADTLAMLDTRLMRIKHEIEQRTPESSTFIAGGGPHVFQTSIFDRTSSSSDTGPETPGDSDRGPSRVSTWGLDPDQIQHESPTEIHHQDLGLKLENHFPPQVQDDTGYDSDLEVTAQPSPRTIKAQESPTTSDGIWETVPPRRKPRSTRLNLGDHRTTRNLGRQKYSDRAGSFRSLKTVDPRTVGALVTRETARGYLYNNSSRPQSDGQIPGQSNAEVALIHISQTSPPPVRDSGTNQDRRSLPQRSNDRERSVAGTASYAAAVSSRARDAVTREDRSVSEPQIGSNENKRTSTLEQQQSSTVKSLKQSPVSVGEQPPKSNTPRVPFTPMPPYPLTPEFEYQLQYPQSDINLHQLSARHSQDHLLKEPNLTLSGAYPRLNGPVPFERVDTPSIPRDYGSQRDHPGQHSHTNPESLQSSIHAEQKSHFLSLSSPNIRPGREETYYPGHPEFSSHAQTHTYEEGYTSQPMSRDPSGQSAHSEHSHQSRSSHVTETGRRRPSLAETEPPPQLPDFSPRYSPTSYELYERWRDYRERVSVRTNSRLEFSKLSERVDAWTLTDRENTPPPPKAPSKTQFNPAAPCFTPSSSFRYSPNPPPTVPPNSLFSNASNTTSQYASPLVPQARNTSPRSFHSTSTSQYPAPPQPPHTTTTSPQSFHSQSSHTPSNQPQAPHTITPQSFTSASAAPSAEEMRSTSSRSGGIRVAQRTLIKFGDFPEQIAILDAGAERRRSMEYLSYINDDAEQQPPAAVGLGIS</sequence>
<feature type="compositionally biased region" description="Basic and acidic residues" evidence="1">
    <location>
        <begin position="1056"/>
        <end position="1068"/>
    </location>
</feature>
<evidence type="ECO:0000256" key="1">
    <source>
        <dbReference type="SAM" id="MobiDB-lite"/>
    </source>
</evidence>
<keyword evidence="3" id="KW-1185">Reference proteome</keyword>
<dbReference type="Gene3D" id="3.40.50.1820">
    <property type="entry name" value="alpha/beta hydrolase"/>
    <property type="match status" value="1"/>
</dbReference>
<feature type="compositionally biased region" description="Basic and acidic residues" evidence="1">
    <location>
        <begin position="865"/>
        <end position="885"/>
    </location>
</feature>
<dbReference type="GeneID" id="36572097"/>
<gene>
    <name evidence="2" type="ORF">M430DRAFT_190957</name>
</gene>
<feature type="compositionally biased region" description="Polar residues" evidence="1">
    <location>
        <begin position="1241"/>
        <end position="1257"/>
    </location>
</feature>
<evidence type="ECO:0000313" key="3">
    <source>
        <dbReference type="Proteomes" id="UP000241818"/>
    </source>
</evidence>
<dbReference type="Proteomes" id="UP000241818">
    <property type="component" value="Unassembled WGS sequence"/>
</dbReference>
<feature type="compositionally biased region" description="Polar residues" evidence="1">
    <location>
        <begin position="1453"/>
        <end position="1471"/>
    </location>
</feature>
<feature type="compositionally biased region" description="Polar residues" evidence="1">
    <location>
        <begin position="1390"/>
        <end position="1403"/>
    </location>
</feature>